<feature type="domain" description="Glycosyltransferase subfamily 4-like N-terminal" evidence="2">
    <location>
        <begin position="18"/>
        <end position="182"/>
    </location>
</feature>
<reference evidence="3 4" key="1">
    <citation type="submission" date="2024-09" db="EMBL/GenBank/DDBJ databases">
        <authorList>
            <person name="Sun Q."/>
            <person name="Mori K."/>
        </authorList>
    </citation>
    <scope>NUCLEOTIDE SEQUENCE [LARGE SCALE GENOMIC DNA]</scope>
    <source>
        <strain evidence="3 4">CECT 8286</strain>
    </source>
</reference>
<dbReference type="Gene3D" id="3.40.50.2000">
    <property type="entry name" value="Glycogen Phosphorylase B"/>
    <property type="match status" value="2"/>
</dbReference>
<organism evidence="3 4">
    <name type="scientific">Formosa undariae</name>
    <dbReference type="NCBI Taxonomy" id="1325436"/>
    <lineage>
        <taxon>Bacteria</taxon>
        <taxon>Pseudomonadati</taxon>
        <taxon>Bacteroidota</taxon>
        <taxon>Flavobacteriia</taxon>
        <taxon>Flavobacteriales</taxon>
        <taxon>Flavobacteriaceae</taxon>
        <taxon>Formosa</taxon>
    </lineage>
</organism>
<name>A0ABV5F577_9FLAO</name>
<dbReference type="GO" id="GO:0016757">
    <property type="term" value="F:glycosyltransferase activity"/>
    <property type="evidence" value="ECO:0007669"/>
    <property type="project" value="UniProtKB-KW"/>
</dbReference>
<feature type="domain" description="Glycosyl transferase family 1" evidence="1">
    <location>
        <begin position="196"/>
        <end position="360"/>
    </location>
</feature>
<proteinExistence type="predicted"/>
<dbReference type="EC" id="2.4.-.-" evidence="3"/>
<dbReference type="InterPro" id="IPR028098">
    <property type="entry name" value="Glyco_trans_4-like_N"/>
</dbReference>
<dbReference type="InterPro" id="IPR001296">
    <property type="entry name" value="Glyco_trans_1"/>
</dbReference>
<evidence type="ECO:0000259" key="2">
    <source>
        <dbReference type="Pfam" id="PF13439"/>
    </source>
</evidence>
<dbReference type="Pfam" id="PF00534">
    <property type="entry name" value="Glycos_transf_1"/>
    <property type="match status" value="1"/>
</dbReference>
<keyword evidence="3" id="KW-0328">Glycosyltransferase</keyword>
<comment type="caution">
    <text evidence="3">The sequence shown here is derived from an EMBL/GenBank/DDBJ whole genome shotgun (WGS) entry which is preliminary data.</text>
</comment>
<dbReference type="CDD" id="cd03801">
    <property type="entry name" value="GT4_PimA-like"/>
    <property type="match status" value="1"/>
</dbReference>
<evidence type="ECO:0000259" key="1">
    <source>
        <dbReference type="Pfam" id="PF00534"/>
    </source>
</evidence>
<dbReference type="Pfam" id="PF13439">
    <property type="entry name" value="Glyco_transf_4"/>
    <property type="match status" value="1"/>
</dbReference>
<keyword evidence="4" id="KW-1185">Reference proteome</keyword>
<gene>
    <name evidence="3" type="ORF">ACFFVB_15675</name>
</gene>
<dbReference type="RefSeq" id="WP_382384168.1">
    <property type="nucleotide sequence ID" value="NZ_JBHMEZ010000013.1"/>
</dbReference>
<dbReference type="SUPFAM" id="SSF53756">
    <property type="entry name" value="UDP-Glycosyltransferase/glycogen phosphorylase"/>
    <property type="match status" value="1"/>
</dbReference>
<protein>
    <submittedName>
        <fullName evidence="3">Glycosyltransferase family 4 protein</fullName>
        <ecNumber evidence="3">2.4.-.-</ecNumber>
    </submittedName>
</protein>
<dbReference type="Proteomes" id="UP001589605">
    <property type="component" value="Unassembled WGS sequence"/>
</dbReference>
<evidence type="ECO:0000313" key="3">
    <source>
        <dbReference type="EMBL" id="MFB9054529.1"/>
    </source>
</evidence>
<dbReference type="PANTHER" id="PTHR12526:SF630">
    <property type="entry name" value="GLYCOSYLTRANSFERASE"/>
    <property type="match status" value="1"/>
</dbReference>
<evidence type="ECO:0000313" key="4">
    <source>
        <dbReference type="Proteomes" id="UP001589605"/>
    </source>
</evidence>
<sequence>MGSKKILAIFGNVALFGQERANIQVFEILKDAGHDILLAVNDRGFQWHIQPEIEKRNLKFKKIRFSWNLKKTKSFKTIKMYFTDIFKSNFQLFKLIKEYNPDVIHVCNDTQVLTLLPVLLFTSIPIIYRLGDIPPIKSISYRFIWSKLITKRINKFVCISEFVKSELLKINPVLNNIDIIYNLPTKRIILNTEEDQLPKKDSNLITFVYIGQINEIKGVRILVNAFEDLNDRFANTRLLLAGDTEHSVLAKELMKEANLIKYKNRIQFLGKVNNIDALLNIGDIGVFPSIYNEPLSNVIGEAKKNGKASIIFNSGGMPELVQHNYDGYISKTKNKEGLLEGLTYYVENPEQLKIQGDNALKSLVSLGLNMNSFTSKWLKVYE</sequence>
<accession>A0ABV5F577</accession>
<dbReference type="EMBL" id="JBHMEZ010000013">
    <property type="protein sequence ID" value="MFB9054529.1"/>
    <property type="molecule type" value="Genomic_DNA"/>
</dbReference>
<dbReference type="PANTHER" id="PTHR12526">
    <property type="entry name" value="GLYCOSYLTRANSFERASE"/>
    <property type="match status" value="1"/>
</dbReference>
<keyword evidence="3" id="KW-0808">Transferase</keyword>